<dbReference type="SMART" id="SM00421">
    <property type="entry name" value="HTH_LUXR"/>
    <property type="match status" value="1"/>
</dbReference>
<dbReference type="SUPFAM" id="SSF52172">
    <property type="entry name" value="CheY-like"/>
    <property type="match status" value="1"/>
</dbReference>
<evidence type="ECO:0000256" key="4">
    <source>
        <dbReference type="ARBA" id="ARBA00023163"/>
    </source>
</evidence>
<dbReference type="SMART" id="SM00448">
    <property type="entry name" value="REC"/>
    <property type="match status" value="1"/>
</dbReference>
<protein>
    <submittedName>
        <fullName evidence="8">Response regulator transcription factor</fullName>
    </submittedName>
</protein>
<dbReference type="InterPro" id="IPR011006">
    <property type="entry name" value="CheY-like_superfamily"/>
</dbReference>
<name>A0A927K258_9ACTN</name>
<comment type="caution">
    <text evidence="8">The sequence shown here is derived from an EMBL/GenBank/DDBJ whole genome shotgun (WGS) entry which is preliminary data.</text>
</comment>
<dbReference type="GO" id="GO:0003677">
    <property type="term" value="F:DNA binding"/>
    <property type="evidence" value="ECO:0007669"/>
    <property type="project" value="UniProtKB-KW"/>
</dbReference>
<dbReference type="EMBL" id="JACYXZ010000001">
    <property type="protein sequence ID" value="MBD8868869.1"/>
    <property type="molecule type" value="Genomic_DNA"/>
</dbReference>
<evidence type="ECO:0000256" key="5">
    <source>
        <dbReference type="PROSITE-ProRule" id="PRU00169"/>
    </source>
</evidence>
<dbReference type="GO" id="GO:0006355">
    <property type="term" value="P:regulation of DNA-templated transcription"/>
    <property type="evidence" value="ECO:0007669"/>
    <property type="project" value="InterPro"/>
</dbReference>
<keyword evidence="1 5" id="KW-0597">Phosphoprotein</keyword>
<dbReference type="GO" id="GO:0000160">
    <property type="term" value="P:phosphorelay signal transduction system"/>
    <property type="evidence" value="ECO:0007669"/>
    <property type="project" value="InterPro"/>
</dbReference>
<keyword evidence="3" id="KW-0238">DNA-binding</keyword>
<dbReference type="RefSeq" id="WP_192140853.1">
    <property type="nucleotide sequence ID" value="NZ_JACYXZ010000001.1"/>
</dbReference>
<organism evidence="8 9">
    <name type="scientific">Nocardioides donggukensis</name>
    <dbReference type="NCBI Taxonomy" id="2774019"/>
    <lineage>
        <taxon>Bacteria</taxon>
        <taxon>Bacillati</taxon>
        <taxon>Actinomycetota</taxon>
        <taxon>Actinomycetes</taxon>
        <taxon>Propionibacteriales</taxon>
        <taxon>Nocardioidaceae</taxon>
        <taxon>Nocardioides</taxon>
    </lineage>
</organism>
<evidence type="ECO:0000256" key="1">
    <source>
        <dbReference type="ARBA" id="ARBA00022553"/>
    </source>
</evidence>
<gene>
    <name evidence="8" type="ORF">IE331_04455</name>
</gene>
<evidence type="ECO:0000256" key="3">
    <source>
        <dbReference type="ARBA" id="ARBA00023125"/>
    </source>
</evidence>
<dbReference type="PROSITE" id="PS00622">
    <property type="entry name" value="HTH_LUXR_1"/>
    <property type="match status" value="1"/>
</dbReference>
<dbReference type="InterPro" id="IPR039420">
    <property type="entry name" value="WalR-like"/>
</dbReference>
<evidence type="ECO:0000313" key="8">
    <source>
        <dbReference type="EMBL" id="MBD8868869.1"/>
    </source>
</evidence>
<reference evidence="8" key="1">
    <citation type="submission" date="2020-09" db="EMBL/GenBank/DDBJ databases">
        <title>Nocardioides sp. strain MJB4 16S ribosomal RNA gene Genome sequencing and assembly.</title>
        <authorList>
            <person name="Kim I."/>
        </authorList>
    </citation>
    <scope>NUCLEOTIDE SEQUENCE</scope>
    <source>
        <strain evidence="8">MJB4</strain>
    </source>
</reference>
<dbReference type="CDD" id="cd06170">
    <property type="entry name" value="LuxR_C_like"/>
    <property type="match status" value="1"/>
</dbReference>
<proteinExistence type="predicted"/>
<feature type="domain" description="HTH luxR-type" evidence="6">
    <location>
        <begin position="150"/>
        <end position="215"/>
    </location>
</feature>
<keyword evidence="4" id="KW-0804">Transcription</keyword>
<dbReference type="InterPro" id="IPR058245">
    <property type="entry name" value="NreC/VraR/RcsB-like_REC"/>
</dbReference>
<dbReference type="CDD" id="cd17535">
    <property type="entry name" value="REC_NarL-like"/>
    <property type="match status" value="1"/>
</dbReference>
<dbReference type="SUPFAM" id="SSF46894">
    <property type="entry name" value="C-terminal effector domain of the bipartite response regulators"/>
    <property type="match status" value="1"/>
</dbReference>
<dbReference type="Proteomes" id="UP000616839">
    <property type="component" value="Unassembled WGS sequence"/>
</dbReference>
<evidence type="ECO:0000313" key="9">
    <source>
        <dbReference type="Proteomes" id="UP000616839"/>
    </source>
</evidence>
<dbReference type="PROSITE" id="PS50043">
    <property type="entry name" value="HTH_LUXR_2"/>
    <property type="match status" value="1"/>
</dbReference>
<accession>A0A927K258</accession>
<feature type="domain" description="Response regulatory" evidence="7">
    <location>
        <begin position="6"/>
        <end position="124"/>
    </location>
</feature>
<evidence type="ECO:0000259" key="6">
    <source>
        <dbReference type="PROSITE" id="PS50043"/>
    </source>
</evidence>
<dbReference type="Pfam" id="PF00196">
    <property type="entry name" value="GerE"/>
    <property type="match status" value="1"/>
</dbReference>
<dbReference type="PRINTS" id="PR00038">
    <property type="entry name" value="HTHLUXR"/>
</dbReference>
<dbReference type="InterPro" id="IPR016032">
    <property type="entry name" value="Sig_transdc_resp-reg_C-effctor"/>
</dbReference>
<dbReference type="InterPro" id="IPR000792">
    <property type="entry name" value="Tscrpt_reg_LuxR_C"/>
</dbReference>
<sequence length="223" mass="24022">MTAPVRVLIADDQDMVRVGLATILDAEPSIDVVGQARDGLEAVQQVRSLRPDVCLFDVRMPNLDGIEATRQVAGPHVEDPVPVIVITTFDQDEYVYDALRAGARGFLLKDADPDLLARAVRSAATGEALIAPAVTARLLATFASSRGEAVTEPVEPLTAREEAVLDLVAAGRTNTEIAEELYLSLSTVKTHISALMTKLSARNRVEIVIWAYESGRVDARGHP</sequence>
<keyword evidence="9" id="KW-1185">Reference proteome</keyword>
<evidence type="ECO:0000259" key="7">
    <source>
        <dbReference type="PROSITE" id="PS50110"/>
    </source>
</evidence>
<feature type="modified residue" description="4-aspartylphosphate" evidence="5">
    <location>
        <position position="57"/>
    </location>
</feature>
<dbReference type="PROSITE" id="PS50110">
    <property type="entry name" value="RESPONSE_REGULATORY"/>
    <property type="match status" value="1"/>
</dbReference>
<dbReference type="Pfam" id="PF00072">
    <property type="entry name" value="Response_reg"/>
    <property type="match status" value="1"/>
</dbReference>
<keyword evidence="2" id="KW-0805">Transcription regulation</keyword>
<dbReference type="PANTHER" id="PTHR43214">
    <property type="entry name" value="TWO-COMPONENT RESPONSE REGULATOR"/>
    <property type="match status" value="1"/>
</dbReference>
<dbReference type="AlphaFoldDB" id="A0A927K258"/>
<evidence type="ECO:0000256" key="2">
    <source>
        <dbReference type="ARBA" id="ARBA00023015"/>
    </source>
</evidence>
<dbReference type="Gene3D" id="3.40.50.2300">
    <property type="match status" value="1"/>
</dbReference>
<dbReference type="PANTHER" id="PTHR43214:SF24">
    <property type="entry name" value="TRANSCRIPTIONAL REGULATORY PROTEIN NARL-RELATED"/>
    <property type="match status" value="1"/>
</dbReference>
<dbReference type="InterPro" id="IPR001789">
    <property type="entry name" value="Sig_transdc_resp-reg_receiver"/>
</dbReference>